<dbReference type="EMBL" id="FNVO01000003">
    <property type="protein sequence ID" value="SEG18117.1"/>
    <property type="molecule type" value="Genomic_DNA"/>
</dbReference>
<evidence type="ECO:0000313" key="1">
    <source>
        <dbReference type="EMBL" id="SEG18117.1"/>
    </source>
</evidence>
<keyword evidence="2" id="KW-1185">Reference proteome</keyword>
<accession>A0A1H5Y343</accession>
<dbReference type="Proteomes" id="UP000236723">
    <property type="component" value="Unassembled WGS sequence"/>
</dbReference>
<proteinExistence type="predicted"/>
<reference evidence="2" key="1">
    <citation type="submission" date="2016-10" db="EMBL/GenBank/DDBJ databases">
        <authorList>
            <person name="Varghese N."/>
            <person name="Submissions S."/>
        </authorList>
    </citation>
    <scope>NUCLEOTIDE SEQUENCE [LARGE SCALE GENOMIC DNA]</scope>
    <source>
        <strain evidence="2">DSM 43163</strain>
    </source>
</reference>
<dbReference type="AlphaFoldDB" id="A0A1H5Y343"/>
<evidence type="ECO:0000313" key="2">
    <source>
        <dbReference type="Proteomes" id="UP000236723"/>
    </source>
</evidence>
<gene>
    <name evidence="1" type="ORF">SAMN04489712_103522</name>
</gene>
<protein>
    <submittedName>
        <fullName evidence="1">Uncharacterized protein</fullName>
    </submittedName>
</protein>
<organism evidence="1 2">
    <name type="scientific">Thermomonospora echinospora</name>
    <dbReference type="NCBI Taxonomy" id="1992"/>
    <lineage>
        <taxon>Bacteria</taxon>
        <taxon>Bacillati</taxon>
        <taxon>Actinomycetota</taxon>
        <taxon>Actinomycetes</taxon>
        <taxon>Streptosporangiales</taxon>
        <taxon>Thermomonosporaceae</taxon>
        <taxon>Thermomonospora</taxon>
    </lineage>
</organism>
<feature type="non-terminal residue" evidence="1">
    <location>
        <position position="68"/>
    </location>
</feature>
<sequence length="68" mass="7516">MRGMALLRGRPQWQYVRYMAKAGTFLGGRRRPAHSPALSWNDFLKGNTVMRKLVRNALVAGAATTAAV</sequence>
<name>A0A1H5Y343_9ACTN</name>